<keyword evidence="1" id="KW-0732">Signal</keyword>
<dbReference type="InterPro" id="IPR002491">
    <property type="entry name" value="ABC_transptr_periplasmic_BD"/>
</dbReference>
<feature type="domain" description="Fe/B12 periplasmic-binding" evidence="2">
    <location>
        <begin position="46"/>
        <end position="346"/>
    </location>
</feature>
<gene>
    <name evidence="3" type="ORF">GW590_05115</name>
</gene>
<dbReference type="AlphaFoldDB" id="A0A848MGL5"/>
<dbReference type="PROSITE" id="PS50983">
    <property type="entry name" value="FE_B12_PBP"/>
    <property type="match status" value="1"/>
</dbReference>
<reference evidence="3 4" key="2">
    <citation type="submission" date="2020-06" db="EMBL/GenBank/DDBJ databases">
        <title>Polyphasic characterization of a Rahnella strain isolated from tree sap.</title>
        <authorList>
            <person name="Kim I.S."/>
        </authorList>
    </citation>
    <scope>NUCLEOTIDE SEQUENCE [LARGE SCALE GENOMIC DNA]</scope>
    <source>
        <strain evidence="3 4">SAP-1</strain>
    </source>
</reference>
<organism evidence="3 4">
    <name type="scientific">Rouxiella aceris</name>
    <dbReference type="NCBI Taxonomy" id="2703884"/>
    <lineage>
        <taxon>Bacteria</taxon>
        <taxon>Pseudomonadati</taxon>
        <taxon>Pseudomonadota</taxon>
        <taxon>Gammaproteobacteria</taxon>
        <taxon>Enterobacterales</taxon>
        <taxon>Yersiniaceae</taxon>
        <taxon>Rouxiella</taxon>
    </lineage>
</organism>
<feature type="signal peptide" evidence="1">
    <location>
        <begin position="1"/>
        <end position="23"/>
    </location>
</feature>
<evidence type="ECO:0000259" key="2">
    <source>
        <dbReference type="PROSITE" id="PS50983"/>
    </source>
</evidence>
<dbReference type="Proteomes" id="UP000585363">
    <property type="component" value="Unassembled WGS sequence"/>
</dbReference>
<reference evidence="3 4" key="1">
    <citation type="submission" date="2020-01" db="EMBL/GenBank/DDBJ databases">
        <authorList>
            <person name="Lee S.D."/>
        </authorList>
    </citation>
    <scope>NUCLEOTIDE SEQUENCE [LARGE SCALE GENOMIC DNA]</scope>
    <source>
        <strain evidence="3 4">SAP-1</strain>
    </source>
</reference>
<feature type="chain" id="PRO_5032747249" evidence="1">
    <location>
        <begin position="24"/>
        <end position="375"/>
    </location>
</feature>
<proteinExistence type="predicted"/>
<evidence type="ECO:0000313" key="3">
    <source>
        <dbReference type="EMBL" id="NMP26250.1"/>
    </source>
</evidence>
<evidence type="ECO:0000313" key="4">
    <source>
        <dbReference type="Proteomes" id="UP000585363"/>
    </source>
</evidence>
<keyword evidence="4" id="KW-1185">Reference proteome</keyword>
<dbReference type="RefSeq" id="WP_169401932.1">
    <property type="nucleotide sequence ID" value="NZ_JAADJU010000002.1"/>
</dbReference>
<sequence>MLKNTARVLAVAGLLATSFASLATNYPLTVTDIAGQKITFNKEPQRLIMQDGRDILSLAVLDKNDPFKRVIAWNNLLKNSDAGTWDLLKGKWPEASKILDMGFSDKGQVDLESVIAQKPDLMIAQLRAKSSLQQAGVIEKLQALHIPVLFIDYNLDPAKDTAPSIDLLGTVLNQQANAQAYTTFYRAHYQHIQDAIAAVKNRPNVFIEPLAGRSDSCCFTHGEAGWGKLIEAVGAKNIGSALLPGESGDVSLEKVISMKPDVYIMSGSKHTGNGQSQMMPFGYGATQTEVDQQAKTLISRTGVAQVPAVMDHRVYALYHQFYNHPYNIVGMEYLAKFIYPQQFSDLDPANSYHQIIRNFTALPDKNFIFGWQDHK</sequence>
<dbReference type="PANTHER" id="PTHR30535:SF34">
    <property type="entry name" value="MOLYBDATE-BINDING PROTEIN MOLA"/>
    <property type="match status" value="1"/>
</dbReference>
<comment type="caution">
    <text evidence="3">The sequence shown here is derived from an EMBL/GenBank/DDBJ whole genome shotgun (WGS) entry which is preliminary data.</text>
</comment>
<dbReference type="InterPro" id="IPR050902">
    <property type="entry name" value="ABC_Transporter_SBP"/>
</dbReference>
<evidence type="ECO:0000256" key="1">
    <source>
        <dbReference type="SAM" id="SignalP"/>
    </source>
</evidence>
<protein>
    <submittedName>
        <fullName evidence="3">ABC transporter substrate-binding protein</fullName>
    </submittedName>
</protein>
<name>A0A848MGL5_9GAMM</name>
<dbReference type="Pfam" id="PF01497">
    <property type="entry name" value="Peripla_BP_2"/>
    <property type="match status" value="1"/>
</dbReference>
<dbReference type="Gene3D" id="3.40.50.1980">
    <property type="entry name" value="Nitrogenase molybdenum iron protein domain"/>
    <property type="match status" value="2"/>
</dbReference>
<dbReference type="EMBL" id="JAADJU010000002">
    <property type="protein sequence ID" value="NMP26250.1"/>
    <property type="molecule type" value="Genomic_DNA"/>
</dbReference>
<dbReference type="PANTHER" id="PTHR30535">
    <property type="entry name" value="VITAMIN B12-BINDING PROTEIN"/>
    <property type="match status" value="1"/>
</dbReference>
<dbReference type="SUPFAM" id="SSF53807">
    <property type="entry name" value="Helical backbone' metal receptor"/>
    <property type="match status" value="1"/>
</dbReference>
<accession>A0A848MGL5</accession>